<keyword evidence="8" id="KW-0479">Metal-binding</keyword>
<evidence type="ECO:0000256" key="8">
    <source>
        <dbReference type="ARBA" id="ARBA00022723"/>
    </source>
</evidence>
<dbReference type="InterPro" id="IPR040999">
    <property type="entry name" value="Mak_N_cap"/>
</dbReference>
<dbReference type="GO" id="GO:0016740">
    <property type="term" value="F:transferase activity"/>
    <property type="evidence" value="ECO:0007669"/>
    <property type="project" value="UniProtKB-KW"/>
</dbReference>
<dbReference type="SMART" id="SM00642">
    <property type="entry name" value="Aamy"/>
    <property type="match status" value="1"/>
</dbReference>
<evidence type="ECO:0000256" key="1">
    <source>
        <dbReference type="ARBA" id="ARBA00001595"/>
    </source>
</evidence>
<dbReference type="InterPro" id="IPR032091">
    <property type="entry name" value="Malt_amylase-like_C"/>
</dbReference>
<dbReference type="InterPro" id="IPR006047">
    <property type="entry name" value="GH13_cat_dom"/>
</dbReference>
<keyword evidence="18" id="KW-1185">Reference proteome</keyword>
<comment type="caution">
    <text evidence="17">The sequence shown here is derived from an EMBL/GenBank/DDBJ whole genome shotgun (WGS) entry which is preliminary data.</text>
</comment>
<evidence type="ECO:0000256" key="15">
    <source>
        <dbReference type="ARBA" id="ARBA00049067"/>
    </source>
</evidence>
<reference evidence="17" key="1">
    <citation type="submission" date="2018-11" db="EMBL/GenBank/DDBJ databases">
        <authorList>
            <person name="Onetto C."/>
        </authorList>
    </citation>
    <scope>NUCLEOTIDE SEQUENCE [LARGE SCALE GENOMIC DNA]</scope>
</reference>
<evidence type="ECO:0000256" key="2">
    <source>
        <dbReference type="ARBA" id="ARBA00005496"/>
    </source>
</evidence>
<dbReference type="PANTHER" id="PTHR10357:SF219">
    <property type="entry name" value="MALTOSE ALPHA-D-GLUCOSYLTRANSFERASE"/>
    <property type="match status" value="1"/>
</dbReference>
<dbReference type="Pfam" id="PF16657">
    <property type="entry name" value="Malt_amylase_C"/>
    <property type="match status" value="1"/>
</dbReference>
<dbReference type="SUPFAM" id="SSF51011">
    <property type="entry name" value="Glycosyl hydrolase domain"/>
    <property type="match status" value="1"/>
</dbReference>
<evidence type="ECO:0000256" key="6">
    <source>
        <dbReference type="ARBA" id="ARBA00013882"/>
    </source>
</evidence>
<evidence type="ECO:0000256" key="11">
    <source>
        <dbReference type="ARBA" id="ARBA00022840"/>
    </source>
</evidence>
<dbReference type="GO" id="GO:0005975">
    <property type="term" value="P:carbohydrate metabolic process"/>
    <property type="evidence" value="ECO:0007669"/>
    <property type="project" value="InterPro"/>
</dbReference>
<evidence type="ECO:0000256" key="14">
    <source>
        <dbReference type="ARBA" id="ARBA00031378"/>
    </source>
</evidence>
<organism evidence="17 18">
    <name type="scientific">Candidatus Defluviicoccus seviourii</name>
    <dbReference type="NCBI Taxonomy" id="2565273"/>
    <lineage>
        <taxon>Bacteria</taxon>
        <taxon>Pseudomonadati</taxon>
        <taxon>Pseudomonadota</taxon>
        <taxon>Alphaproteobacteria</taxon>
        <taxon>Rhodospirillales</taxon>
        <taxon>Rhodospirillaceae</taxon>
        <taxon>Defluviicoccus</taxon>
    </lineage>
</organism>
<dbReference type="AlphaFoldDB" id="A0A564WBY6"/>
<dbReference type="GO" id="GO:0047471">
    <property type="term" value="F:maltose alpha-D-glucosyltransferase activity"/>
    <property type="evidence" value="ECO:0007669"/>
    <property type="project" value="UniProtKB-EC"/>
</dbReference>
<evidence type="ECO:0000256" key="7">
    <source>
        <dbReference type="ARBA" id="ARBA00022679"/>
    </source>
</evidence>
<keyword evidence="9" id="KW-0547">Nucleotide-binding</keyword>
<dbReference type="Pfam" id="PF18085">
    <property type="entry name" value="Mak_N_cap"/>
    <property type="match status" value="1"/>
</dbReference>
<dbReference type="SUPFAM" id="SSF51445">
    <property type="entry name" value="(Trans)glycosidases"/>
    <property type="match status" value="1"/>
</dbReference>
<name>A0A564WBY6_9PROT</name>
<dbReference type="InterPro" id="IPR045857">
    <property type="entry name" value="O16G_dom_2"/>
</dbReference>
<dbReference type="Proteomes" id="UP000326641">
    <property type="component" value="Unassembled WGS sequence"/>
</dbReference>
<keyword evidence="12" id="KW-0413">Isomerase</keyword>
<dbReference type="GO" id="GO:0005524">
    <property type="term" value="F:ATP binding"/>
    <property type="evidence" value="ECO:0007669"/>
    <property type="project" value="UniProtKB-KW"/>
</dbReference>
<sequence length="1101" mass="123502">MHGTRDTTPLWYQDAIIYQLHVKAFCDSDGDGIGDFRGLTEKLDYLTHLGVTAVWLLPFYPSPQRDDGYDIADYRGVHPSYGSLRDFRRFLDEAHHRGLRVITELVINHTSDAHPWFQRARLAKAGSVRRNYYVWSENSQKYDGTRIIFCDTEKSNWTWDDEAGAYYWHRFFSHQPDLNFDNPRVFAEITRIMRFWLEMGVDGLRLDAIPYLCERDGTSNENLPETHAVIKRLRAWLDANFPDRMFLAEANQWPEDVRPYFGDGDECHMAFHFPLMPRIYMALAREDRYPVTDILRQTPEIPESCQWAVFLRNHDELTLEMVSARERDYLWQFYAADPKARINLGIRRRLAPLLGGDRRKIELLISLLLSLTGTPVLYYGDEIGMGDNIYLGDRNGVRTPMQWSSDRNGGFSKADPQQLYLPPIMDPLYGYTAVNVETQMRQPASLLNWTRRALMARNEHCSLGRGDTRLLYPRNRKVLAYTRECPDEVVLCVANLASSPQAAELDLSTFKGRVPVEILNRSAFPPIGDLPYFITLPGYGFYAFVLAEEAEAPTWHEPYTASLPEFQTLVLPADWPSILTMRTAKMLTDRVLPEFLSLQRWYADKEGLATTAIFADRVHLVSGSGDCAIAFIDVSREGAPFQRYSLPLAIAWETNDDEPLSRLQPNVLARVRRGPHVGVLYDATVGDELPLLLFEAVGAGQDIRSAANSCLACRPTAAFEAFRDVSLKNCRRLGVEQSNTSLLIDDRLIIKIYRRLQAGTHPEIEIGRFLTDVAHYANAPRLLGSVELLGGDGSVTAVALVQEFVRNQGDGWAMTLDHLDRVLNEVGMMPPTESDVFDDERAHEGYWLLTETLAGRIGDLHRALAMDTDDRAFAPEPAGPSDIQAWTGQIASLAGKARDTLGRAVAEGKLGGEARALAERTLDDWGMIERLGVVPADALAGTVKTRIHGDLHLGQVVVAGTDFYVLDFEGEPLHGLERRRAKSSPLRDVAGMVRSFDYAGNTAANKRKSPAASGEGAALERATIARWRTTTTRRFLAAYRGASAGCLSVPQDDAAFAAAVDAFVLEKALYEVCYEAANRPDWLGIPLAGIARLLDNAKRSG</sequence>
<dbReference type="PANTHER" id="PTHR10357">
    <property type="entry name" value="ALPHA-AMYLASE FAMILY MEMBER"/>
    <property type="match status" value="1"/>
</dbReference>
<dbReference type="FunFam" id="3.20.20.80:FF:000055">
    <property type="entry name" value="Trehalose synthase"/>
    <property type="match status" value="1"/>
</dbReference>
<dbReference type="GO" id="GO:0046872">
    <property type="term" value="F:metal ion binding"/>
    <property type="evidence" value="ECO:0007669"/>
    <property type="project" value="UniProtKB-KW"/>
</dbReference>
<evidence type="ECO:0000313" key="17">
    <source>
        <dbReference type="EMBL" id="VUX46010.1"/>
    </source>
</evidence>
<dbReference type="NCBIfam" id="TIGR02457">
    <property type="entry name" value="TreS_Cterm"/>
    <property type="match status" value="1"/>
</dbReference>
<dbReference type="EMBL" id="UXAT02000010">
    <property type="protein sequence ID" value="VUX46010.1"/>
    <property type="molecule type" value="Genomic_DNA"/>
</dbReference>
<feature type="domain" description="Glycosyl hydrolase family 13 catalytic" evidence="16">
    <location>
        <begin position="19"/>
        <end position="418"/>
    </location>
</feature>
<comment type="similarity">
    <text evidence="2">Belongs to the glycosyl hydrolase 13 family. TreS subfamily.</text>
</comment>
<evidence type="ECO:0000256" key="13">
    <source>
        <dbReference type="ARBA" id="ARBA00031251"/>
    </source>
</evidence>
<dbReference type="Gene3D" id="3.90.1200.10">
    <property type="match status" value="1"/>
</dbReference>
<dbReference type="InterPro" id="IPR013780">
    <property type="entry name" value="Glyco_hydro_b"/>
</dbReference>
<dbReference type="Gene3D" id="3.90.400.10">
    <property type="entry name" value="Oligo-1,6-glucosidase, Domain 2"/>
    <property type="match status" value="1"/>
</dbReference>
<dbReference type="Gene3D" id="2.60.40.1180">
    <property type="entry name" value="Golgi alpha-mannosidase II"/>
    <property type="match status" value="1"/>
</dbReference>
<dbReference type="EC" id="2.7.1.175" evidence="4"/>
<evidence type="ECO:0000256" key="5">
    <source>
        <dbReference type="ARBA" id="ARBA00012619"/>
    </source>
</evidence>
<dbReference type="Gene3D" id="3.20.20.80">
    <property type="entry name" value="Glycosidases"/>
    <property type="match status" value="1"/>
</dbReference>
<comment type="catalytic activity">
    <reaction evidence="1">
        <text>D-maltose = alpha,alpha-trehalose</text>
        <dbReference type="Rhea" id="RHEA:15145"/>
        <dbReference type="ChEBI" id="CHEBI:16551"/>
        <dbReference type="ChEBI" id="CHEBI:17306"/>
        <dbReference type="EC" id="5.4.99.16"/>
    </reaction>
</comment>
<dbReference type="EC" id="5.4.99.16" evidence="5"/>
<accession>A0A564WBY6</accession>
<gene>
    <name evidence="17" type="ORF">DF3PA_180040</name>
</gene>
<dbReference type="InterPro" id="IPR017853">
    <property type="entry name" value="GH"/>
</dbReference>
<evidence type="ECO:0000256" key="12">
    <source>
        <dbReference type="ARBA" id="ARBA00023235"/>
    </source>
</evidence>
<evidence type="ECO:0000256" key="9">
    <source>
        <dbReference type="ARBA" id="ARBA00022741"/>
    </source>
</evidence>
<proteinExistence type="inferred from homology"/>
<dbReference type="NCBIfam" id="TIGR02456">
    <property type="entry name" value="treS_nterm"/>
    <property type="match status" value="1"/>
</dbReference>
<comment type="catalytic activity">
    <reaction evidence="15">
        <text>D-maltose + ATP = alpha-maltose 1-phosphate + ADP + H(+)</text>
        <dbReference type="Rhea" id="RHEA:31915"/>
        <dbReference type="ChEBI" id="CHEBI:15378"/>
        <dbReference type="ChEBI" id="CHEBI:17306"/>
        <dbReference type="ChEBI" id="CHEBI:30616"/>
        <dbReference type="ChEBI" id="CHEBI:63576"/>
        <dbReference type="ChEBI" id="CHEBI:456216"/>
        <dbReference type="EC" id="2.7.1.175"/>
    </reaction>
</comment>
<dbReference type="InterPro" id="IPR011009">
    <property type="entry name" value="Kinase-like_dom_sf"/>
</dbReference>
<dbReference type="InterPro" id="IPR012811">
    <property type="entry name" value="TreS_maltokin_C_dom"/>
</dbReference>
<evidence type="ECO:0000259" key="16">
    <source>
        <dbReference type="SMART" id="SM00642"/>
    </source>
</evidence>
<keyword evidence="10" id="KW-0106">Calcium</keyword>
<dbReference type="CDD" id="cd11334">
    <property type="entry name" value="AmyAc_TreS"/>
    <property type="match status" value="1"/>
</dbReference>
<keyword evidence="11" id="KW-0067">ATP-binding</keyword>
<evidence type="ECO:0000256" key="3">
    <source>
        <dbReference type="ARBA" id="ARBA00006219"/>
    </source>
</evidence>
<evidence type="ECO:0000256" key="4">
    <source>
        <dbReference type="ARBA" id="ARBA00011962"/>
    </source>
</evidence>
<dbReference type="InterPro" id="IPR012810">
    <property type="entry name" value="TreS/a-amylase_N"/>
</dbReference>
<comment type="similarity">
    <text evidence="3">Belongs to the aminoglycoside phosphotransferase family.</text>
</comment>
<protein>
    <recommendedName>
        <fullName evidence="6">Maltokinase</fullName>
        <ecNumber evidence="4">2.7.1.175</ecNumber>
        <ecNumber evidence="5">5.4.99.16</ecNumber>
    </recommendedName>
    <alternativeName>
        <fullName evidence="14">Maltose alpha-D-glucosyltransferase</fullName>
    </alternativeName>
    <alternativeName>
        <fullName evidence="13">Maltose-1-phosphate synthase</fullName>
    </alternativeName>
</protein>
<dbReference type="Pfam" id="PF00128">
    <property type="entry name" value="Alpha-amylase"/>
    <property type="match status" value="2"/>
</dbReference>
<evidence type="ECO:0000256" key="10">
    <source>
        <dbReference type="ARBA" id="ARBA00022837"/>
    </source>
</evidence>
<keyword evidence="7" id="KW-0808">Transferase</keyword>
<dbReference type="SUPFAM" id="SSF56112">
    <property type="entry name" value="Protein kinase-like (PK-like)"/>
    <property type="match status" value="1"/>
</dbReference>
<evidence type="ECO:0000313" key="18">
    <source>
        <dbReference type="Proteomes" id="UP000326641"/>
    </source>
</evidence>